<proteinExistence type="predicted"/>
<dbReference type="AlphaFoldDB" id="A0A9P6H9X3"/>
<reference evidence="2" key="1">
    <citation type="journal article" date="2020" name="Nat. Commun.">
        <title>Large-scale genome sequencing of mycorrhizal fungi provides insights into the early evolution of symbiotic traits.</title>
        <authorList>
            <person name="Miyauchi S."/>
            <person name="Kiss E."/>
            <person name="Kuo A."/>
            <person name="Drula E."/>
            <person name="Kohler A."/>
            <person name="Sanchez-Garcia M."/>
            <person name="Morin E."/>
            <person name="Andreopoulos B."/>
            <person name="Barry K.W."/>
            <person name="Bonito G."/>
            <person name="Buee M."/>
            <person name="Carver A."/>
            <person name="Chen C."/>
            <person name="Cichocki N."/>
            <person name="Clum A."/>
            <person name="Culley D."/>
            <person name="Crous P.W."/>
            <person name="Fauchery L."/>
            <person name="Girlanda M."/>
            <person name="Hayes R.D."/>
            <person name="Keri Z."/>
            <person name="LaButti K."/>
            <person name="Lipzen A."/>
            <person name="Lombard V."/>
            <person name="Magnuson J."/>
            <person name="Maillard F."/>
            <person name="Murat C."/>
            <person name="Nolan M."/>
            <person name="Ohm R.A."/>
            <person name="Pangilinan J."/>
            <person name="Pereira M.F."/>
            <person name="Perotto S."/>
            <person name="Peter M."/>
            <person name="Pfister S."/>
            <person name="Riley R."/>
            <person name="Sitrit Y."/>
            <person name="Stielow J.B."/>
            <person name="Szollosi G."/>
            <person name="Zifcakova L."/>
            <person name="Stursova M."/>
            <person name="Spatafora J.W."/>
            <person name="Tedersoo L."/>
            <person name="Vaario L.M."/>
            <person name="Yamada A."/>
            <person name="Yan M."/>
            <person name="Wang P."/>
            <person name="Xu J."/>
            <person name="Bruns T."/>
            <person name="Baldrian P."/>
            <person name="Vilgalys R."/>
            <person name="Dunand C."/>
            <person name="Henrissat B."/>
            <person name="Grigoriev I.V."/>
            <person name="Hibbett D."/>
            <person name="Nagy L.G."/>
            <person name="Martin F.M."/>
        </authorList>
    </citation>
    <scope>NUCLEOTIDE SEQUENCE</scope>
    <source>
        <strain evidence="2">UH-Tt-Lm1</strain>
    </source>
</reference>
<dbReference type="OrthoDB" id="3235325at2759"/>
<accession>A0A9P6H9X3</accession>
<feature type="compositionally biased region" description="Polar residues" evidence="1">
    <location>
        <begin position="469"/>
        <end position="484"/>
    </location>
</feature>
<feature type="compositionally biased region" description="Low complexity" evidence="1">
    <location>
        <begin position="485"/>
        <end position="496"/>
    </location>
</feature>
<comment type="caution">
    <text evidence="2">The sequence shown here is derived from an EMBL/GenBank/DDBJ whole genome shotgun (WGS) entry which is preliminary data.</text>
</comment>
<name>A0A9P6H9X3_9AGAM</name>
<feature type="compositionally biased region" description="Polar residues" evidence="1">
    <location>
        <begin position="400"/>
        <end position="410"/>
    </location>
</feature>
<feature type="compositionally biased region" description="Pro residues" evidence="1">
    <location>
        <begin position="371"/>
        <end position="382"/>
    </location>
</feature>
<reference evidence="2" key="2">
    <citation type="submission" date="2020-11" db="EMBL/GenBank/DDBJ databases">
        <authorList>
            <consortium name="DOE Joint Genome Institute"/>
            <person name="Kuo A."/>
            <person name="Miyauchi S."/>
            <person name="Kiss E."/>
            <person name="Drula E."/>
            <person name="Kohler A."/>
            <person name="Sanchez-Garcia M."/>
            <person name="Andreopoulos B."/>
            <person name="Barry K.W."/>
            <person name="Bonito G."/>
            <person name="Buee M."/>
            <person name="Carver A."/>
            <person name="Chen C."/>
            <person name="Cichocki N."/>
            <person name="Clum A."/>
            <person name="Culley D."/>
            <person name="Crous P.W."/>
            <person name="Fauchery L."/>
            <person name="Girlanda M."/>
            <person name="Hayes R."/>
            <person name="Keri Z."/>
            <person name="Labutti K."/>
            <person name="Lipzen A."/>
            <person name="Lombard V."/>
            <person name="Magnuson J."/>
            <person name="Maillard F."/>
            <person name="Morin E."/>
            <person name="Murat C."/>
            <person name="Nolan M."/>
            <person name="Ohm R."/>
            <person name="Pangilinan J."/>
            <person name="Pereira M."/>
            <person name="Perotto S."/>
            <person name="Peter M."/>
            <person name="Riley R."/>
            <person name="Sitrit Y."/>
            <person name="Stielow B."/>
            <person name="Szollosi G."/>
            <person name="Zifcakova L."/>
            <person name="Stursova M."/>
            <person name="Spatafora J.W."/>
            <person name="Tedersoo L."/>
            <person name="Vaario L.-M."/>
            <person name="Yamada A."/>
            <person name="Yan M."/>
            <person name="Wang P."/>
            <person name="Xu J."/>
            <person name="Bruns T."/>
            <person name="Baldrian P."/>
            <person name="Vilgalys R."/>
            <person name="Henrissat B."/>
            <person name="Grigoriev I.V."/>
            <person name="Hibbett D."/>
            <person name="Nagy L.G."/>
            <person name="Martin F.M."/>
        </authorList>
    </citation>
    <scope>NUCLEOTIDE SEQUENCE</scope>
    <source>
        <strain evidence="2">UH-Tt-Lm1</strain>
    </source>
</reference>
<dbReference type="EMBL" id="WIUZ02000011">
    <property type="protein sequence ID" value="KAF9782674.1"/>
    <property type="molecule type" value="Genomic_DNA"/>
</dbReference>
<evidence type="ECO:0000256" key="1">
    <source>
        <dbReference type="SAM" id="MobiDB-lite"/>
    </source>
</evidence>
<gene>
    <name evidence="2" type="ORF">BJ322DRAFT_1022265</name>
</gene>
<protein>
    <submittedName>
        <fullName evidence="2">Uncharacterized protein</fullName>
    </submittedName>
</protein>
<organism evidence="2 3">
    <name type="scientific">Thelephora terrestris</name>
    <dbReference type="NCBI Taxonomy" id="56493"/>
    <lineage>
        <taxon>Eukaryota</taxon>
        <taxon>Fungi</taxon>
        <taxon>Dikarya</taxon>
        <taxon>Basidiomycota</taxon>
        <taxon>Agaricomycotina</taxon>
        <taxon>Agaricomycetes</taxon>
        <taxon>Thelephorales</taxon>
        <taxon>Thelephoraceae</taxon>
        <taxon>Thelephora</taxon>
    </lineage>
</organism>
<keyword evidence="3" id="KW-1185">Reference proteome</keyword>
<feature type="region of interest" description="Disordered" evidence="1">
    <location>
        <begin position="247"/>
        <end position="502"/>
    </location>
</feature>
<sequence>MDLRAKCARLQRKVHDAHLLGKSSLEYEQIFEGLRNAIYDTKDDVQKIAEHITANYTGEIPGIGTFGIPLNPKQVDYKRVKFWPRSIWQEIRNGAKLKESHTLDSRPPPVLTLFFEDEFGVPVSADVKEEVQGDLTAYWVDMLQDGKLPVHYSGLGLNRREDFRKTMEEKYPWLRLCEGHWKVRQIWVNYYRKSRILAIIENDPTLKKKFAAILPDPADILEISSDTEGSQPTGNQKKKKVVLVISSEAEDSSPAPGNTTNEAPVRASNPTIDPEPMESSGPSAGSKRGCPESDDMRPASPKKSKGKGKATATTTNFHPPKAQPKKNTAEIGKVKVTQPAPKALPVQNPPVASGTGVVDPQVASGTGAVDPQPPRPSTPQNPPVASGSRAVQPSPPHSATPEQTLCTASRNVLDALNDSVSGAGPLTPSPGPFTQIRAMLKDLPSSSPTHSSSSVPPPPVITPIIATLAPSNDGNTNGDSDSLTAPSVSPEPVAAPTKKRTGAKGRFPWRQLWLGEWLAISGNTKAGFNAYLKEITDEAKALPIKPLPESPYLRPFTEIPLLDEKSEDRMATKQNTG</sequence>
<evidence type="ECO:0000313" key="2">
    <source>
        <dbReference type="EMBL" id="KAF9782674.1"/>
    </source>
</evidence>
<evidence type="ECO:0000313" key="3">
    <source>
        <dbReference type="Proteomes" id="UP000736335"/>
    </source>
</evidence>
<dbReference type="Proteomes" id="UP000736335">
    <property type="component" value="Unassembled WGS sequence"/>
</dbReference>
<feature type="compositionally biased region" description="Low complexity" evidence="1">
    <location>
        <begin position="444"/>
        <end position="454"/>
    </location>
</feature>